<dbReference type="VEuPathDB" id="FungiDB:CXQ87_001838"/>
<evidence type="ECO:0000313" key="18">
    <source>
        <dbReference type="Proteomes" id="UP000244406"/>
    </source>
</evidence>
<dbReference type="Proteomes" id="UP000244406">
    <property type="component" value="Unassembled WGS sequence"/>
</dbReference>
<dbReference type="GeneID" id="37001838"/>
<dbReference type="AlphaFoldDB" id="A0A2V1A6K5"/>
<dbReference type="PANTHER" id="PTHR43995:SF1">
    <property type="entry name" value="PRE-MRNA-PROCESSING FACTOR 19"/>
    <property type="match status" value="1"/>
</dbReference>
<evidence type="ECO:0000256" key="6">
    <source>
        <dbReference type="ARBA" id="ARBA00022679"/>
    </source>
</evidence>
<dbReference type="Gene3D" id="2.130.10.10">
    <property type="entry name" value="YVTN repeat-like/Quinoprotein amine dehydrogenase"/>
    <property type="match status" value="1"/>
</dbReference>
<dbReference type="InterPro" id="IPR013083">
    <property type="entry name" value="Znf_RING/FYVE/PHD"/>
</dbReference>
<evidence type="ECO:0000256" key="8">
    <source>
        <dbReference type="ARBA" id="ARBA00022737"/>
    </source>
</evidence>
<dbReference type="InterPro" id="IPR003613">
    <property type="entry name" value="Ubox_domain"/>
</dbReference>
<keyword evidence="11 14" id="KW-0508">mRNA splicing</keyword>
<evidence type="ECO:0000256" key="4">
    <source>
        <dbReference type="ARBA" id="ARBA00022574"/>
    </source>
</evidence>
<sequence length="515" mass="57639">MLCSLSGEEAQEPVVSPKSGCIFEKRLIESYISTTGKDPISEEALTAEELIVIQNKDPVIVPPRPAAFNSIPTMLQAFQNEWDALALETFTLRKELNNTRQELSASLYQYDAAVRVANKALKERDEAREALTELSQSFAKSDPPVEEKSSDGVEEKTEESADSRTTESRSSEEVPLERRISTRELPEEVAQNILEAAERLFREHKNNKVTVDVSNARNWEVFTTETDHEIKRPFGSLPVGSTGKAAVFGQNSIFIYPEGKVMHKRAPIMNICFTGRGDQILAACNNSTIYIQSVNGAPPKPLNHKAGEIHKIVAHPSVAVSIGFSPDYWTVFSHNRPVYKSERVPFKMTFQALHVDGRLLAIGTSHPGQVLIYDIVTNERVASINTKYPRVNKIQFAYNGYWLFVGSNESGKGVVQLFDLRKNSLVQQFEYSDRVEFAIDKSSQVLAVSARAEGAIFFSTYDKKAKKWDVDTLKLNSTNPVHSIEYVDDDNGIATYLALSSYTIRRIVLRQPGHD</sequence>
<comment type="catalytic activity">
    <reaction evidence="14">
        <text>S-ubiquitinyl-[E2 ubiquitin-conjugating enzyme]-L-cysteine + [acceptor protein]-L-lysine = [E2 ubiquitin-conjugating enzyme]-L-cysteine + N(6)-ubiquitinyl-[acceptor protein]-L-lysine.</text>
        <dbReference type="EC" id="2.3.2.27"/>
    </reaction>
</comment>
<organism evidence="17 18">
    <name type="scientific">Candidozyma duobushaemuli</name>
    <dbReference type="NCBI Taxonomy" id="1231522"/>
    <lineage>
        <taxon>Eukaryota</taxon>
        <taxon>Fungi</taxon>
        <taxon>Dikarya</taxon>
        <taxon>Ascomycota</taxon>
        <taxon>Saccharomycotina</taxon>
        <taxon>Pichiomycetes</taxon>
        <taxon>Metschnikowiaceae</taxon>
        <taxon>Candidozyma</taxon>
    </lineage>
</organism>
<feature type="region of interest" description="Disordered" evidence="15">
    <location>
        <begin position="132"/>
        <end position="182"/>
    </location>
</feature>
<comment type="function">
    <text evidence="14">Ubiquitin-protein ligase which is mainly involved pre-mRNA splicing and DNA repair. Required for pre-mRNA splicing as component of the spliceosome.</text>
</comment>
<keyword evidence="7 14" id="KW-0747">Spliceosome</keyword>
<evidence type="ECO:0000256" key="13">
    <source>
        <dbReference type="ARBA" id="ARBA00023242"/>
    </source>
</evidence>
<comment type="pathway">
    <text evidence="2 14">Protein modification; protein ubiquitination.</text>
</comment>
<evidence type="ECO:0000313" key="17">
    <source>
        <dbReference type="EMBL" id="PVH13720.1"/>
    </source>
</evidence>
<keyword evidence="12 14" id="KW-0234">DNA repair</keyword>
<evidence type="ECO:0000256" key="3">
    <source>
        <dbReference type="ARBA" id="ARBA00006388"/>
    </source>
</evidence>
<dbReference type="UniPathway" id="UPA00143"/>
<evidence type="ECO:0000256" key="10">
    <source>
        <dbReference type="ARBA" id="ARBA00022786"/>
    </source>
</evidence>
<comment type="similarity">
    <text evidence="3 14">Belongs to the WD repeat PRP19 family.</text>
</comment>
<reference evidence="17 18" key="1">
    <citation type="submission" date="2017-12" db="EMBL/GenBank/DDBJ databases">
        <title>Genome Sequence of the Amphotericin B-resistant Candida duobushaemulonii strain, B09383.</title>
        <authorList>
            <person name="Chow N.A."/>
            <person name="Gade L."/>
            <person name="Batra D."/>
            <person name="Rowe L.A."/>
            <person name="Loparev V.N."/>
            <person name="Litvintseva A.P."/>
        </authorList>
    </citation>
    <scope>NUCLEOTIDE SEQUENCE [LARGE SCALE GENOMIC DNA]</scope>
    <source>
        <strain evidence="17 18">B09383</strain>
    </source>
</reference>
<evidence type="ECO:0000256" key="7">
    <source>
        <dbReference type="ARBA" id="ARBA00022728"/>
    </source>
</evidence>
<evidence type="ECO:0000259" key="16">
    <source>
        <dbReference type="PROSITE" id="PS51698"/>
    </source>
</evidence>
<feature type="compositionally biased region" description="Basic and acidic residues" evidence="15">
    <location>
        <begin position="143"/>
        <end position="182"/>
    </location>
</feature>
<comment type="caution">
    <text evidence="17">The sequence shown here is derived from an EMBL/GenBank/DDBJ whole genome shotgun (WGS) entry which is preliminary data.</text>
</comment>
<dbReference type="EC" id="2.3.2.27" evidence="14"/>
<keyword evidence="6 14" id="KW-0808">Transferase</keyword>
<dbReference type="CDD" id="cd16656">
    <property type="entry name" value="RING-Ubox_PRP19"/>
    <property type="match status" value="1"/>
</dbReference>
<dbReference type="InterPro" id="IPR055340">
    <property type="entry name" value="RING-Ubox_PRP19"/>
</dbReference>
<dbReference type="EMBL" id="PKFP01000001">
    <property type="protein sequence ID" value="PVH13720.1"/>
    <property type="molecule type" value="Genomic_DNA"/>
</dbReference>
<dbReference type="InterPro" id="IPR013915">
    <property type="entry name" value="Prp19_cc"/>
</dbReference>
<keyword evidence="4" id="KW-0853">WD repeat</keyword>
<dbReference type="FunFam" id="3.30.40.10:FF:000027">
    <property type="entry name" value="Pre-mRNA-processing factor 19, putative"/>
    <property type="match status" value="1"/>
</dbReference>
<dbReference type="SUPFAM" id="SSF57850">
    <property type="entry name" value="RING/U-box"/>
    <property type="match status" value="1"/>
</dbReference>
<dbReference type="Gene3D" id="3.30.40.10">
    <property type="entry name" value="Zinc/RING finger domain, C3HC4 (zinc finger)"/>
    <property type="match status" value="1"/>
</dbReference>
<keyword evidence="13 14" id="KW-0539">Nucleus</keyword>
<keyword evidence="9 14" id="KW-0227">DNA damage</keyword>
<dbReference type="GO" id="GO:0006281">
    <property type="term" value="P:DNA repair"/>
    <property type="evidence" value="ECO:0007669"/>
    <property type="project" value="UniProtKB-KW"/>
</dbReference>
<dbReference type="GO" id="GO:0061630">
    <property type="term" value="F:ubiquitin protein ligase activity"/>
    <property type="evidence" value="ECO:0007669"/>
    <property type="project" value="UniProtKB-UniRule"/>
</dbReference>
<name>A0A2V1A6K5_9ASCO</name>
<evidence type="ECO:0000256" key="15">
    <source>
        <dbReference type="SAM" id="MobiDB-lite"/>
    </source>
</evidence>
<proteinExistence type="inferred from homology"/>
<keyword evidence="10 14" id="KW-0833">Ubl conjugation pathway</keyword>
<comment type="subcellular location">
    <subcellularLocation>
        <location evidence="1 14">Nucleus</location>
    </subcellularLocation>
</comment>
<evidence type="ECO:0000256" key="1">
    <source>
        <dbReference type="ARBA" id="ARBA00004123"/>
    </source>
</evidence>
<keyword evidence="8" id="KW-0677">Repeat</keyword>
<evidence type="ECO:0000256" key="14">
    <source>
        <dbReference type="RuleBase" id="RU367101"/>
    </source>
</evidence>
<evidence type="ECO:0000256" key="12">
    <source>
        <dbReference type="ARBA" id="ARBA00023204"/>
    </source>
</evidence>
<dbReference type="GO" id="GO:0000398">
    <property type="term" value="P:mRNA splicing, via spliceosome"/>
    <property type="evidence" value="ECO:0007669"/>
    <property type="project" value="InterPro"/>
</dbReference>
<dbReference type="SUPFAM" id="SSF50978">
    <property type="entry name" value="WD40 repeat-like"/>
    <property type="match status" value="1"/>
</dbReference>
<dbReference type="SMART" id="SM00504">
    <property type="entry name" value="Ubox"/>
    <property type="match status" value="1"/>
</dbReference>
<gene>
    <name evidence="17" type="ORF">CXQ87_001838</name>
</gene>
<dbReference type="InterPro" id="IPR038959">
    <property type="entry name" value="Prp19"/>
</dbReference>
<evidence type="ECO:0000256" key="11">
    <source>
        <dbReference type="ARBA" id="ARBA00023187"/>
    </source>
</evidence>
<keyword evidence="5 14" id="KW-0507">mRNA processing</keyword>
<feature type="domain" description="U-box" evidence="16">
    <location>
        <begin position="1"/>
        <end position="85"/>
    </location>
</feature>
<accession>A0A2V1A6K5</accession>
<dbReference type="PROSITE" id="PS51698">
    <property type="entry name" value="U_BOX"/>
    <property type="match status" value="1"/>
</dbReference>
<keyword evidence="18" id="KW-1185">Reference proteome</keyword>
<dbReference type="PANTHER" id="PTHR43995">
    <property type="entry name" value="PRE-MRNA-PROCESSING FACTOR 19"/>
    <property type="match status" value="1"/>
</dbReference>
<evidence type="ECO:0000256" key="2">
    <source>
        <dbReference type="ARBA" id="ARBA00004906"/>
    </source>
</evidence>
<dbReference type="GO" id="GO:0071006">
    <property type="term" value="C:U2-type catalytic step 1 spliceosome"/>
    <property type="evidence" value="ECO:0007669"/>
    <property type="project" value="TreeGrafter"/>
</dbReference>
<protein>
    <recommendedName>
        <fullName evidence="14">Pre-mRNA-processing factor 19</fullName>
        <ecNumber evidence="14">2.3.2.27</ecNumber>
    </recommendedName>
</protein>
<dbReference type="InterPro" id="IPR015943">
    <property type="entry name" value="WD40/YVTN_repeat-like_dom_sf"/>
</dbReference>
<evidence type="ECO:0000256" key="5">
    <source>
        <dbReference type="ARBA" id="ARBA00022664"/>
    </source>
</evidence>
<comment type="subunit">
    <text evidence="14">Homotetramer.</text>
</comment>
<dbReference type="InterPro" id="IPR036322">
    <property type="entry name" value="WD40_repeat_dom_sf"/>
</dbReference>
<dbReference type="Pfam" id="PF08606">
    <property type="entry name" value="Prp19"/>
    <property type="match status" value="1"/>
</dbReference>
<dbReference type="GO" id="GO:0000974">
    <property type="term" value="C:Prp19 complex"/>
    <property type="evidence" value="ECO:0007669"/>
    <property type="project" value="UniProtKB-UniRule"/>
</dbReference>
<dbReference type="RefSeq" id="XP_025334660.1">
    <property type="nucleotide sequence ID" value="XM_025480360.1"/>
</dbReference>
<dbReference type="GO" id="GO:0070534">
    <property type="term" value="P:protein K63-linked ubiquitination"/>
    <property type="evidence" value="ECO:0007669"/>
    <property type="project" value="UniProtKB-UniRule"/>
</dbReference>
<evidence type="ECO:0000256" key="9">
    <source>
        <dbReference type="ARBA" id="ARBA00022763"/>
    </source>
</evidence>
<dbReference type="GO" id="GO:0005737">
    <property type="term" value="C:cytoplasm"/>
    <property type="evidence" value="ECO:0007669"/>
    <property type="project" value="TreeGrafter"/>
</dbReference>